<protein>
    <recommendedName>
        <fullName evidence="4">PKD domain-containing protein</fullName>
    </recommendedName>
</protein>
<dbReference type="InterPro" id="IPR011050">
    <property type="entry name" value="Pectin_lyase_fold/virulence"/>
</dbReference>
<comment type="caution">
    <text evidence="5">The sequence shown here is derived from an EMBL/GenBank/DDBJ whole genome shotgun (WGS) entry which is preliminary data.</text>
</comment>
<dbReference type="SMART" id="SM00722">
    <property type="entry name" value="CASH"/>
    <property type="match status" value="1"/>
</dbReference>
<name>A0A2A2H1U0_METBR</name>
<dbReference type="EMBL" id="LMVM01000039">
    <property type="protein sequence ID" value="PAV03290.1"/>
    <property type="molecule type" value="Genomic_DNA"/>
</dbReference>
<evidence type="ECO:0000313" key="5">
    <source>
        <dbReference type="EMBL" id="PAV03290.1"/>
    </source>
</evidence>
<keyword evidence="1" id="KW-0677">Repeat</keyword>
<dbReference type="InterPro" id="IPR022441">
    <property type="entry name" value="Para_beta_helix_rpt-2"/>
</dbReference>
<dbReference type="SMART" id="SM00089">
    <property type="entry name" value="PKD"/>
    <property type="match status" value="4"/>
</dbReference>
<feature type="compositionally biased region" description="Low complexity" evidence="2">
    <location>
        <begin position="1524"/>
        <end position="1538"/>
    </location>
</feature>
<keyword evidence="3" id="KW-1133">Transmembrane helix</keyword>
<gene>
    <name evidence="5" type="ORF">ASJ80_04620</name>
</gene>
<dbReference type="InterPro" id="IPR018391">
    <property type="entry name" value="PQQ_b-propeller_rpt"/>
</dbReference>
<feature type="domain" description="PKD" evidence="4">
    <location>
        <begin position="583"/>
        <end position="627"/>
    </location>
</feature>
<evidence type="ECO:0000256" key="2">
    <source>
        <dbReference type="SAM" id="MobiDB-lite"/>
    </source>
</evidence>
<dbReference type="SUPFAM" id="SSF49299">
    <property type="entry name" value="PKD domain"/>
    <property type="match status" value="4"/>
</dbReference>
<dbReference type="SUPFAM" id="SSF50998">
    <property type="entry name" value="Quinoprotein alcohol dehydrogenase-like"/>
    <property type="match status" value="3"/>
</dbReference>
<dbReference type="InterPro" id="IPR002372">
    <property type="entry name" value="PQQ_rpt_dom"/>
</dbReference>
<dbReference type="InterPro" id="IPR000601">
    <property type="entry name" value="PKD_dom"/>
</dbReference>
<feature type="domain" description="PKD" evidence="4">
    <location>
        <begin position="663"/>
        <end position="723"/>
    </location>
</feature>
<feature type="domain" description="PKD" evidence="4">
    <location>
        <begin position="30"/>
        <end position="108"/>
    </location>
</feature>
<dbReference type="SMART" id="SM00710">
    <property type="entry name" value="PbH1"/>
    <property type="match status" value="10"/>
</dbReference>
<dbReference type="PROSITE" id="PS50093">
    <property type="entry name" value="PKD"/>
    <property type="match status" value="4"/>
</dbReference>
<accession>A0A2A2H1U0</accession>
<dbReference type="SUPFAM" id="SSF51126">
    <property type="entry name" value="Pectin lyase-like"/>
    <property type="match status" value="1"/>
</dbReference>
<dbReference type="InterPro" id="IPR022409">
    <property type="entry name" value="PKD/Chitinase_dom"/>
</dbReference>
<dbReference type="InterPro" id="IPR045301">
    <property type="entry name" value="GEX3-like"/>
</dbReference>
<feature type="compositionally biased region" description="Gly residues" evidence="2">
    <location>
        <begin position="1790"/>
        <end position="1823"/>
    </location>
</feature>
<dbReference type="Gene3D" id="2.80.10.50">
    <property type="match status" value="1"/>
</dbReference>
<evidence type="ECO:0000256" key="1">
    <source>
        <dbReference type="ARBA" id="ARBA00022737"/>
    </source>
</evidence>
<dbReference type="Pfam" id="PF13360">
    <property type="entry name" value="PQQ_2"/>
    <property type="match status" value="2"/>
</dbReference>
<keyword evidence="3" id="KW-0472">Membrane</keyword>
<feature type="region of interest" description="Disordered" evidence="2">
    <location>
        <begin position="1504"/>
        <end position="1538"/>
    </location>
</feature>
<dbReference type="Gene3D" id="2.160.20.10">
    <property type="entry name" value="Single-stranded right-handed beta-helix, Pectin lyase-like"/>
    <property type="match status" value="2"/>
</dbReference>
<organism evidence="5 6">
    <name type="scientific">Methanobacterium bryantii</name>
    <dbReference type="NCBI Taxonomy" id="2161"/>
    <lineage>
        <taxon>Archaea</taxon>
        <taxon>Methanobacteriati</taxon>
        <taxon>Methanobacteriota</taxon>
        <taxon>Methanomada group</taxon>
        <taxon>Methanobacteria</taxon>
        <taxon>Methanobacteriales</taxon>
        <taxon>Methanobacteriaceae</taxon>
        <taxon>Methanobacterium</taxon>
    </lineage>
</organism>
<keyword evidence="6" id="KW-1185">Reference proteome</keyword>
<dbReference type="InterPro" id="IPR013783">
    <property type="entry name" value="Ig-like_fold"/>
</dbReference>
<dbReference type="RefSeq" id="WP_069584490.1">
    <property type="nucleotide sequence ID" value="NZ_LMVM01000039.1"/>
</dbReference>
<dbReference type="Gene3D" id="2.60.40.10">
    <property type="entry name" value="Immunoglobulins"/>
    <property type="match status" value="4"/>
</dbReference>
<dbReference type="InterPro" id="IPR035986">
    <property type="entry name" value="PKD_dom_sf"/>
</dbReference>
<dbReference type="InterPro" id="IPR006633">
    <property type="entry name" value="Carb-bd_sugar_hydrolysis-dom"/>
</dbReference>
<feature type="compositionally biased region" description="Low complexity" evidence="2">
    <location>
        <begin position="1824"/>
        <end position="1878"/>
    </location>
</feature>
<evidence type="ECO:0000259" key="4">
    <source>
        <dbReference type="PROSITE" id="PS50093"/>
    </source>
</evidence>
<dbReference type="Pfam" id="PF13290">
    <property type="entry name" value="CHB_HEX_C_1"/>
    <property type="match status" value="3"/>
</dbReference>
<dbReference type="PANTHER" id="PTHR37253:SF1">
    <property type="entry name" value="PROTEIN GAMETE EXPRESSED 3"/>
    <property type="match status" value="1"/>
</dbReference>
<evidence type="ECO:0000256" key="3">
    <source>
        <dbReference type="SAM" id="Phobius"/>
    </source>
</evidence>
<feature type="region of interest" description="Disordered" evidence="2">
    <location>
        <begin position="822"/>
        <end position="841"/>
    </location>
</feature>
<dbReference type="SMART" id="SM00564">
    <property type="entry name" value="PQQ"/>
    <property type="match status" value="15"/>
</dbReference>
<dbReference type="Gene3D" id="2.130.10.10">
    <property type="entry name" value="YVTN repeat-like/Quinoprotein amine dehydrogenase"/>
    <property type="match status" value="1"/>
</dbReference>
<keyword evidence="3" id="KW-0812">Transmembrane</keyword>
<dbReference type="InterPro" id="IPR039448">
    <property type="entry name" value="Beta_helix"/>
</dbReference>
<feature type="region of interest" description="Disordered" evidence="2">
    <location>
        <begin position="1787"/>
        <end position="1880"/>
    </location>
</feature>
<dbReference type="Pfam" id="PF18911">
    <property type="entry name" value="PKD_4"/>
    <property type="match status" value="4"/>
</dbReference>
<dbReference type="CDD" id="cd00146">
    <property type="entry name" value="PKD"/>
    <property type="match status" value="4"/>
</dbReference>
<dbReference type="SUPFAM" id="SSF63829">
    <property type="entry name" value="Calcium-dependent phosphotriesterase"/>
    <property type="match status" value="1"/>
</dbReference>
<dbReference type="PANTHER" id="PTHR37253">
    <property type="entry name" value="PROTEIN GAMETE EXPRESSED 3"/>
    <property type="match status" value="1"/>
</dbReference>
<dbReference type="InterPro" id="IPR015943">
    <property type="entry name" value="WD40/YVTN_repeat-like_dom_sf"/>
</dbReference>
<evidence type="ECO:0000313" key="6">
    <source>
        <dbReference type="Proteomes" id="UP000217784"/>
    </source>
</evidence>
<sequence>MNYKSFVLLMIFAVFICISAMGSASAANSPSVNFTSNTTNGSTPLSVQFNDTSKGSPTSWLWNFGDGKTSTKQNPVHNYTKNGNYSVSLTVTNVAGSDSLTKSNYITVLPTVNTSLTGGTYKTAQKVELTCSDTTATIYYANDTTDPRTSSTRTKYSGTITISKTTTLRYAALDTNGNWSPLYIQNYVIGSSGTGGTGGLDDTTWAKSGGDLNNTGLSNYNGPETNTALWNYTTGKSISGHCSPVIGSDGTIYIGSDDGKFYAFNVDGTVKWTYTTGNSIGGSTIGADGTIYTLSGPYIFALNHNGTLQWKYKTPGSLVGTPTIVSDGTIYFGSTDGKLYALYHNGTLKWTYDTGTYVYSREGGPAIGSDGTIYFESGESYSNYGKLYAINLDGTLKWKYTIGGSLQGSPAVGSDGTIYAGGVDGNLYAINPNGTLKWNYSTGETIYSPIISSPAVGADRTVYFGSQSGNFYAVTDNGNSGTLKWEYTTGGAICSMATISANGIIYVGSSDGKLYAFNVDGTLLWTYTTGSGIYGSVAIGANETLYFGSYDKNMYAIANTVLRANQTEGSAPLTVQFTGSGVSPVSWNWDFGDGTTSTEQNPVHKYANAGYYTVTLTVTSSNGQTRTVRFTQYIKAYNPPVSNFTVSTIWGTAPTVAPPACNQIQFKDTSSNVPTSWYWDFGDGTNSTEQNPTHVYATMGTYLVQLTVTNAAGTSTYSTILLVRSTILVNSSLASGTYNNTQTVKLTSEDSKATIYYTNDTTDPRTNSTRIKYTGPITISKTTTLRYAAVTTTGKWSALYLQNFVIGTGGLLTNSSNPTYQGDNNNTGLSNYTGPQTNNTKWNNSEINPSADTSIATGSDGTIYAGSNGYLYALAPTGIIKWRYYTGSSSWVSTPTIGKDGTIYISASSYLHALKTDGTLIWKIYIYSSDQVSPSVGADGTIYIPCYDNSGFLDPALYAINPNGTIKWNASLVNASFIKGNLAIASDGTIYVPGHSFLYAVNPDGTIKWSYAFGNHQYSSPSIGTDGTIYILAYGGALSGEPALYAINPDGTLKWRYTTKRASYGAVALGSDGIIYLLDSGTLIALTPDGTQKWNYTAGTSSLSSPVIDANGTLYFTAGSSIFAVNSNGILKWNYTDHSAVSNPVIDSDGTLYVGINNNLQAFRDAAAKFNYTIDSNPLHVQFNDTSNNATSWKWNFGDGTTSTKQNPTHTYSKSGQYKVTLVATLANGETLTAAQVLTISDITPPTVTISPNGGKFNTTQTVTLNSSDDSNKLTVYYTTDGSDPQTSSIKHVYTSSITLNSTTTLKYAAVDSSGNWSPVYEETYTISETAVNTNINVTSGMTNAEIQSIIDNAASGSTIEFIGSLYENLQLTINKQLNIISNVGTKITTSSTLPVFTINGTQAAGTTIKGFTIVNTGTGPGILIKNTSNVTISNDQISSTSGTAVQINGSSNTTIRSSTVSDSTIGIDISDSNGTQINQSNINNNGNGIIIENSTNTSANNSQITGNTKNGISVKNSNKTTISGNTIKKNGNTTTSGSGVYFENSTNVTVTNNQINENYYGITALNLTNAIIKNNTFINNDRDGILLNGTTKNVTIASNAMQENDNGIHVNCASENLNISGNLITGNIKKITKQQMYHGNGILLGENYAPSSTFHIEHNVMLKNANMDFRSCMAAGDYIPGSNLFGSGCKQVTYDPQITMEMVKTGKNQFSVVFRDGNTGEIVTDLPSFAVTFKNGPYSVTAMTINGVATAVFTNLANGDVVGTAYGLTVSTAYSSIINYLFGNPDDPGSGGNDDPGSGGNSGNNGTGSGNEGDGPGSGSGNNPGTSSNSGTSGSSSSNGASSGSSASVGLATAAADAGSSGNSGQAGSNGQQSGQSKTAQELFIDDTTKNTPFWGILGVIVLIVVIFGGYYRKDLMSMIRKSKK</sequence>
<dbReference type="Pfam" id="PF13229">
    <property type="entry name" value="Beta_helix"/>
    <property type="match status" value="1"/>
</dbReference>
<dbReference type="InterPro" id="IPR006626">
    <property type="entry name" value="PbH1"/>
</dbReference>
<dbReference type="InterPro" id="IPR012334">
    <property type="entry name" value="Pectin_lyas_fold"/>
</dbReference>
<feature type="domain" description="PKD" evidence="4">
    <location>
        <begin position="1187"/>
        <end position="1240"/>
    </location>
</feature>
<dbReference type="InterPro" id="IPR011047">
    <property type="entry name" value="Quinoprotein_ADH-like_sf"/>
</dbReference>
<dbReference type="Gene3D" id="2.40.10.480">
    <property type="match status" value="5"/>
</dbReference>
<proteinExistence type="predicted"/>
<dbReference type="Proteomes" id="UP000217784">
    <property type="component" value="Unassembled WGS sequence"/>
</dbReference>
<dbReference type="NCBIfam" id="TIGR03804">
    <property type="entry name" value="para_beta_helix"/>
    <property type="match status" value="1"/>
</dbReference>
<feature type="compositionally biased region" description="Polar residues" evidence="2">
    <location>
        <begin position="1504"/>
        <end position="1523"/>
    </location>
</feature>
<dbReference type="FunFam" id="2.60.40.10:FF:000270">
    <property type="entry name" value="Cell surface protein"/>
    <property type="match status" value="3"/>
</dbReference>
<dbReference type="InterPro" id="IPR059177">
    <property type="entry name" value="GH29D-like_dom"/>
</dbReference>
<feature type="transmembrane region" description="Helical" evidence="3">
    <location>
        <begin position="1895"/>
        <end position="1913"/>
    </location>
</feature>
<reference evidence="5 6" key="1">
    <citation type="journal article" date="2017" name="BMC Genomics">
        <title>Genomic analysis of methanogenic archaea reveals a shift towards energy conservation.</title>
        <authorList>
            <person name="Gilmore S.P."/>
            <person name="Henske J.K."/>
            <person name="Sexton J.A."/>
            <person name="Solomon K.V."/>
            <person name="Seppala S."/>
            <person name="Yoo J.I."/>
            <person name="Huyett L.M."/>
            <person name="Pressman A."/>
            <person name="Cogan J.Z."/>
            <person name="Kivenson V."/>
            <person name="Peng X."/>
            <person name="Tan Y."/>
            <person name="Valentine D.L."/>
            <person name="O'Malley M.A."/>
        </authorList>
    </citation>
    <scope>NUCLEOTIDE SEQUENCE [LARGE SCALE GENOMIC DNA]</scope>
    <source>
        <strain evidence="5 6">M.o.H.</strain>
    </source>
</reference>